<dbReference type="Pfam" id="PF00107">
    <property type="entry name" value="ADH_zinc_N"/>
    <property type="match status" value="1"/>
</dbReference>
<dbReference type="RefSeq" id="WP_011564568.1">
    <property type="nucleotide sequence ID" value="NC_008148.1"/>
</dbReference>
<dbReference type="PhylomeDB" id="Q1AVM7"/>
<dbReference type="HOGENOM" id="CLU_026673_11_0_11"/>
<evidence type="ECO:0000256" key="2">
    <source>
        <dbReference type="ARBA" id="ARBA00022833"/>
    </source>
</evidence>
<feature type="domain" description="Enoyl reductase (ER)" evidence="6">
    <location>
        <begin position="15"/>
        <end position="339"/>
    </location>
</feature>
<dbReference type="InterPro" id="IPR002328">
    <property type="entry name" value="ADH_Zn_CS"/>
</dbReference>
<feature type="region of interest" description="Disordered" evidence="5">
    <location>
        <begin position="1"/>
        <end position="20"/>
    </location>
</feature>
<dbReference type="STRING" id="266117.Rxyl_1589"/>
<dbReference type="KEGG" id="rxy:Rxyl_1589"/>
<dbReference type="SUPFAM" id="SSF50129">
    <property type="entry name" value="GroES-like"/>
    <property type="match status" value="1"/>
</dbReference>
<dbReference type="InterPro" id="IPR036291">
    <property type="entry name" value="NAD(P)-bd_dom_sf"/>
</dbReference>
<evidence type="ECO:0000256" key="1">
    <source>
        <dbReference type="ARBA" id="ARBA00022723"/>
    </source>
</evidence>
<keyword evidence="3" id="KW-0560">Oxidoreductase</keyword>
<dbReference type="InterPro" id="IPR020843">
    <property type="entry name" value="ER"/>
</dbReference>
<evidence type="ECO:0000259" key="6">
    <source>
        <dbReference type="SMART" id="SM00829"/>
    </source>
</evidence>
<dbReference type="PROSITE" id="PS00059">
    <property type="entry name" value="ADH_ZINC"/>
    <property type="match status" value="1"/>
</dbReference>
<dbReference type="InterPro" id="IPR013149">
    <property type="entry name" value="ADH-like_C"/>
</dbReference>
<dbReference type="SUPFAM" id="SSF51735">
    <property type="entry name" value="NAD(P)-binding Rossmann-fold domains"/>
    <property type="match status" value="1"/>
</dbReference>
<dbReference type="AlphaFoldDB" id="Q1AVM7"/>
<evidence type="ECO:0000313" key="8">
    <source>
        <dbReference type="Proteomes" id="UP000006637"/>
    </source>
</evidence>
<evidence type="ECO:0000256" key="3">
    <source>
        <dbReference type="ARBA" id="ARBA00023002"/>
    </source>
</evidence>
<dbReference type="PANTHER" id="PTHR43401">
    <property type="entry name" value="L-THREONINE 3-DEHYDROGENASE"/>
    <property type="match status" value="1"/>
</dbReference>
<reference evidence="7 8" key="1">
    <citation type="submission" date="2006-06" db="EMBL/GenBank/DDBJ databases">
        <title>Complete sequence of Rubrobacter xylanophilus DSM 9941.</title>
        <authorList>
            <consortium name="US DOE Joint Genome Institute"/>
            <person name="Copeland A."/>
            <person name="Lucas S."/>
            <person name="Lapidus A."/>
            <person name="Barry K."/>
            <person name="Detter J.C."/>
            <person name="Glavina del Rio T."/>
            <person name="Hammon N."/>
            <person name="Israni S."/>
            <person name="Dalin E."/>
            <person name="Tice H."/>
            <person name="Pitluck S."/>
            <person name="Munk A.C."/>
            <person name="Brettin T."/>
            <person name="Bruce D."/>
            <person name="Han C."/>
            <person name="Tapia R."/>
            <person name="Gilna P."/>
            <person name="Schmutz J."/>
            <person name="Larimer F."/>
            <person name="Land M."/>
            <person name="Hauser L."/>
            <person name="Kyrpides N."/>
            <person name="Lykidis A."/>
            <person name="da Costa M.S."/>
            <person name="Rainey F.A."/>
            <person name="Empadinhas N."/>
            <person name="Jolivet E."/>
            <person name="Battista J.R."/>
            <person name="Richardson P."/>
        </authorList>
    </citation>
    <scope>NUCLEOTIDE SEQUENCE [LARGE SCALE GENOMIC DNA]</scope>
    <source>
        <strain evidence="8">DSM 9941 / NBRC 16129 / PRD-1</strain>
    </source>
</reference>
<organism evidence="7 8">
    <name type="scientific">Rubrobacter xylanophilus (strain DSM 9941 / JCM 11954 / NBRC 16129 / PRD-1)</name>
    <dbReference type="NCBI Taxonomy" id="266117"/>
    <lineage>
        <taxon>Bacteria</taxon>
        <taxon>Bacillati</taxon>
        <taxon>Actinomycetota</taxon>
        <taxon>Rubrobacteria</taxon>
        <taxon>Rubrobacterales</taxon>
        <taxon>Rubrobacteraceae</taxon>
        <taxon>Rubrobacter</taxon>
    </lineage>
</organism>
<evidence type="ECO:0000256" key="4">
    <source>
        <dbReference type="RuleBase" id="RU361277"/>
    </source>
</evidence>
<gene>
    <name evidence="7" type="ordered locus">Rxyl_1589</name>
</gene>
<dbReference type="Proteomes" id="UP000006637">
    <property type="component" value="Chromosome"/>
</dbReference>
<evidence type="ECO:0000256" key="5">
    <source>
        <dbReference type="SAM" id="MobiDB-lite"/>
    </source>
</evidence>
<dbReference type="CDD" id="cd08258">
    <property type="entry name" value="Zn_ADH4"/>
    <property type="match status" value="1"/>
</dbReference>
<proteinExistence type="inferred from homology"/>
<keyword evidence="8" id="KW-1185">Reference proteome</keyword>
<dbReference type="Gene3D" id="3.40.50.720">
    <property type="entry name" value="NAD(P)-binding Rossmann-like Domain"/>
    <property type="match status" value="1"/>
</dbReference>
<comment type="similarity">
    <text evidence="4">Belongs to the zinc-containing alcohol dehydrogenase family.</text>
</comment>
<dbReference type="eggNOG" id="COG1063">
    <property type="taxonomic scope" value="Bacteria"/>
</dbReference>
<keyword evidence="1 4" id="KW-0479">Metal-binding</keyword>
<dbReference type="PANTHER" id="PTHR43401:SF2">
    <property type="entry name" value="L-THREONINE 3-DEHYDROGENASE"/>
    <property type="match status" value="1"/>
</dbReference>
<evidence type="ECO:0000313" key="7">
    <source>
        <dbReference type="EMBL" id="ABG04551.1"/>
    </source>
</evidence>
<keyword evidence="2 4" id="KW-0862">Zinc</keyword>
<dbReference type="Pfam" id="PF08240">
    <property type="entry name" value="ADH_N"/>
    <property type="match status" value="1"/>
</dbReference>
<dbReference type="GO" id="GO:0008270">
    <property type="term" value="F:zinc ion binding"/>
    <property type="evidence" value="ECO:0007669"/>
    <property type="project" value="InterPro"/>
</dbReference>
<protein>
    <submittedName>
        <fullName evidence="7">Alcohol dehydrogenase GroES-like protein</fullName>
    </submittedName>
</protein>
<dbReference type="OrthoDB" id="5295340at2"/>
<dbReference type="EMBL" id="CP000386">
    <property type="protein sequence ID" value="ABG04551.1"/>
    <property type="molecule type" value="Genomic_DNA"/>
</dbReference>
<dbReference type="SMART" id="SM00829">
    <property type="entry name" value="PKS_ER"/>
    <property type="match status" value="1"/>
</dbReference>
<dbReference type="Gene3D" id="3.90.180.10">
    <property type="entry name" value="Medium-chain alcohol dehydrogenases, catalytic domain"/>
    <property type="match status" value="1"/>
</dbReference>
<dbReference type="InterPro" id="IPR050129">
    <property type="entry name" value="Zn_alcohol_dh"/>
</dbReference>
<sequence length="341" mass="35245">MKAFVKTGSRPGEAGVAELPAPRPGPGEVLLRVAACGVCGSDVHAFRSDPGFEWISTPVTLGHEFAGTVEALGPGVERVAPGDRVVAVAIQGCGRCELCLAGLTQLCPDRVAVGLSRDGGMAEYAVMPEGHLVSVPEGLDLTLAALCEPLSVAVRAVDARAGIAPEGKVVVSGPGPIGILCAMVARLRGADVLLTGIGQDAEVRLPAAERAGIRAANLSEASLEEHLRDAFGRPPDVWIESSGSVRALESALESVRAGGTVVVVGIYAERLNLFPTDAVRRELSLLFSYSCNLADYRTALELLASGDLDLGPLISTHRLEEAPDALEAVAAGRTVKAVLVP</sequence>
<dbReference type="InterPro" id="IPR013154">
    <property type="entry name" value="ADH-like_N"/>
</dbReference>
<comment type="cofactor">
    <cofactor evidence="4">
        <name>Zn(2+)</name>
        <dbReference type="ChEBI" id="CHEBI:29105"/>
    </cofactor>
</comment>
<dbReference type="InterPro" id="IPR011032">
    <property type="entry name" value="GroES-like_sf"/>
</dbReference>
<dbReference type="GO" id="GO:0016491">
    <property type="term" value="F:oxidoreductase activity"/>
    <property type="evidence" value="ECO:0007669"/>
    <property type="project" value="UniProtKB-KW"/>
</dbReference>
<accession>Q1AVM7</accession>
<name>Q1AVM7_RUBXD</name>